<feature type="domain" description="ChsH2 rubredoxin-like zinc ribbon" evidence="2">
    <location>
        <begin position="20"/>
        <end position="55"/>
    </location>
</feature>
<sequence>MSTLPARPLPQPTTETAAYWAAAQEQQLVIQRCDSCGHCQFYPRAFCLSCLSDRLDWVNASGQGRLYTYTVCRIAPSPAFESRLPYVVALIDLDEGVRLLANVLDTDLERVTIGARVRVCFESVSETCTLPQFTLLD</sequence>
<dbReference type="AlphaFoldDB" id="A0A5E6PXA2"/>
<gene>
    <name evidence="3" type="ORF">PS659_00627</name>
</gene>
<dbReference type="OrthoDB" id="9801735at2"/>
<name>A0A5E6PXA2_PSEFL</name>
<dbReference type="InterPro" id="IPR052513">
    <property type="entry name" value="Thioester_dehydratase-like"/>
</dbReference>
<evidence type="ECO:0008006" key="5">
    <source>
        <dbReference type="Google" id="ProtNLM"/>
    </source>
</evidence>
<dbReference type="RefSeq" id="WP_150714793.1">
    <property type="nucleotide sequence ID" value="NZ_CABVGY010000003.1"/>
</dbReference>
<dbReference type="PANTHER" id="PTHR34075">
    <property type="entry name" value="BLR3430 PROTEIN"/>
    <property type="match status" value="1"/>
</dbReference>
<accession>A0A5E6PXA2</accession>
<dbReference type="InterPro" id="IPR022002">
    <property type="entry name" value="ChsH2_Znr"/>
</dbReference>
<dbReference type="Proteomes" id="UP000326729">
    <property type="component" value="Unassembled WGS sequence"/>
</dbReference>
<dbReference type="InterPro" id="IPR012340">
    <property type="entry name" value="NA-bd_OB-fold"/>
</dbReference>
<organism evidence="3 4">
    <name type="scientific">Pseudomonas fluorescens</name>
    <dbReference type="NCBI Taxonomy" id="294"/>
    <lineage>
        <taxon>Bacteria</taxon>
        <taxon>Pseudomonadati</taxon>
        <taxon>Pseudomonadota</taxon>
        <taxon>Gammaproteobacteria</taxon>
        <taxon>Pseudomonadales</taxon>
        <taxon>Pseudomonadaceae</taxon>
        <taxon>Pseudomonas</taxon>
    </lineage>
</organism>
<feature type="domain" description="ChsH2 C-terminal OB-fold" evidence="1">
    <location>
        <begin position="57"/>
        <end position="122"/>
    </location>
</feature>
<dbReference type="Pfam" id="PF12172">
    <property type="entry name" value="zf-ChsH2"/>
    <property type="match status" value="1"/>
</dbReference>
<dbReference type="Gene3D" id="6.10.30.10">
    <property type="match status" value="1"/>
</dbReference>
<dbReference type="EMBL" id="CABVGY010000003">
    <property type="protein sequence ID" value="VVM47639.1"/>
    <property type="molecule type" value="Genomic_DNA"/>
</dbReference>
<evidence type="ECO:0000259" key="1">
    <source>
        <dbReference type="Pfam" id="PF01796"/>
    </source>
</evidence>
<dbReference type="SUPFAM" id="SSF50249">
    <property type="entry name" value="Nucleic acid-binding proteins"/>
    <property type="match status" value="1"/>
</dbReference>
<dbReference type="Pfam" id="PF01796">
    <property type="entry name" value="OB_ChsH2_C"/>
    <property type="match status" value="1"/>
</dbReference>
<proteinExistence type="predicted"/>
<reference evidence="3 4" key="1">
    <citation type="submission" date="2019-09" db="EMBL/GenBank/DDBJ databases">
        <authorList>
            <person name="Chandra G."/>
            <person name="Truman W A."/>
        </authorList>
    </citation>
    <scope>NUCLEOTIDE SEQUENCE [LARGE SCALE GENOMIC DNA]</scope>
    <source>
        <strain evidence="3">PS659</strain>
    </source>
</reference>
<evidence type="ECO:0000313" key="3">
    <source>
        <dbReference type="EMBL" id="VVM47639.1"/>
    </source>
</evidence>
<dbReference type="InterPro" id="IPR002878">
    <property type="entry name" value="ChsH2_C"/>
</dbReference>
<dbReference type="PANTHER" id="PTHR34075:SF5">
    <property type="entry name" value="BLR3430 PROTEIN"/>
    <property type="match status" value="1"/>
</dbReference>
<protein>
    <recommendedName>
        <fullName evidence="5">Zn-ribbon domain-containing OB-fold protein</fullName>
    </recommendedName>
</protein>
<evidence type="ECO:0000259" key="2">
    <source>
        <dbReference type="Pfam" id="PF12172"/>
    </source>
</evidence>
<evidence type="ECO:0000313" key="4">
    <source>
        <dbReference type="Proteomes" id="UP000326729"/>
    </source>
</evidence>